<gene>
    <name evidence="1" type="ORF">CRLFYP8_00645</name>
</gene>
<evidence type="ECO:0000313" key="1">
    <source>
        <dbReference type="EMBL" id="VYT58097.1"/>
    </source>
</evidence>
<dbReference type="EMBL" id="CACRTL010000003">
    <property type="protein sequence ID" value="VYT58097.1"/>
    <property type="molecule type" value="Genomic_DNA"/>
</dbReference>
<evidence type="ECO:0008006" key="2">
    <source>
        <dbReference type="Google" id="ProtNLM"/>
    </source>
</evidence>
<sequence>MQLNTTSYQSILDSLCNELELNEQVILNTIDSGYYMFQQDHQILYIDDLYECYFNIVKNHFKGHIDKVSFYSISRRLKDTDNDGLSLLELLTEENSFSNYLKEYGLTFKFDKEIEMYVNGNKVDIPDDNKYKPYLKYRFSYDYSFKGYAFDDQLMNNEILERVKYGPEFFGHLFNYIDNDDEIIDNYLEQSKLYKFEYLVPIEDIYFENYEELTNEEKQYHILAMMMLRLYFYKYDKDFVETDEMNPLMVVADYKSLSSKYLVNKTELDDATLGY</sequence>
<accession>A0A6N2XW98</accession>
<dbReference type="AlphaFoldDB" id="A0A6N2XW98"/>
<dbReference type="RefSeq" id="WP_156635004.1">
    <property type="nucleotide sequence ID" value="NZ_CACRTL010000003.1"/>
</dbReference>
<name>A0A6N2XW98_9FIRM</name>
<reference evidence="1" key="1">
    <citation type="submission" date="2019-11" db="EMBL/GenBank/DDBJ databases">
        <authorList>
            <person name="Feng L."/>
        </authorList>
    </citation>
    <scope>NUCLEOTIDE SEQUENCE</scope>
    <source>
        <strain evidence="1">CramosumLFYP8</strain>
    </source>
</reference>
<protein>
    <recommendedName>
        <fullName evidence="2">DIX domain-containing protein</fullName>
    </recommendedName>
</protein>
<organism evidence="1">
    <name type="scientific">Thomasclavelia ramosa</name>
    <dbReference type="NCBI Taxonomy" id="1547"/>
    <lineage>
        <taxon>Bacteria</taxon>
        <taxon>Bacillati</taxon>
        <taxon>Bacillota</taxon>
        <taxon>Erysipelotrichia</taxon>
        <taxon>Erysipelotrichales</taxon>
        <taxon>Coprobacillaceae</taxon>
        <taxon>Thomasclavelia</taxon>
    </lineage>
</organism>
<proteinExistence type="predicted"/>